<reference evidence="12" key="1">
    <citation type="submission" date="2016-10" db="EMBL/GenBank/DDBJ databases">
        <authorList>
            <person name="Varghese N."/>
            <person name="Submissions S."/>
        </authorList>
    </citation>
    <scope>NUCLEOTIDE SEQUENCE [LARGE SCALE GENOMIC DNA]</scope>
    <source>
        <strain evidence="12">DSM 18887</strain>
    </source>
</reference>
<protein>
    <submittedName>
        <fullName evidence="11">PAS domain S-box-containing protein/diguanylate cyclase (GGDEF) domain-containing protein</fullName>
    </submittedName>
</protein>
<keyword evidence="3" id="KW-1003">Cell membrane</keyword>
<dbReference type="SMART" id="SM00086">
    <property type="entry name" value="PAC"/>
    <property type="match status" value="1"/>
</dbReference>
<dbReference type="STRING" id="355243.SAMN03080615_00629"/>
<dbReference type="SMART" id="SM00267">
    <property type="entry name" value="GGDEF"/>
    <property type="match status" value="1"/>
</dbReference>
<accession>A0A1H9DMA4</accession>
<evidence type="ECO:0000256" key="6">
    <source>
        <dbReference type="ARBA" id="ARBA00023136"/>
    </source>
</evidence>
<dbReference type="InterPro" id="IPR035965">
    <property type="entry name" value="PAS-like_dom_sf"/>
</dbReference>
<dbReference type="NCBIfam" id="TIGR00229">
    <property type="entry name" value="sensory_box"/>
    <property type="match status" value="1"/>
</dbReference>
<evidence type="ECO:0000259" key="9">
    <source>
        <dbReference type="PROSITE" id="PS50113"/>
    </source>
</evidence>
<dbReference type="CDD" id="cd01949">
    <property type="entry name" value="GGDEF"/>
    <property type="match status" value="1"/>
</dbReference>
<dbReference type="InterPro" id="IPR001610">
    <property type="entry name" value="PAC"/>
</dbReference>
<dbReference type="SUPFAM" id="SSF55785">
    <property type="entry name" value="PYP-like sensor domain (PAS domain)"/>
    <property type="match status" value="1"/>
</dbReference>
<keyword evidence="5 7" id="KW-1133">Transmembrane helix</keyword>
<sequence length="709" mass="81398">MNKNNNTTRFPAQLLWGVSCIILILLLSQTVYFFISTKNQHQHQLVSLRENLMQSQRKRLDAEMADAEYMIRQMFTEATDLLKRESRQQTRQALQLMNSLYQRYHKQLSEAEMKQLLIEALREIRFFDGRGYYFIDQLDGTAVLLPIAPEMEGRSLLNNRDDTGHYIMRGLIEAVSNAQRAGFSNYRWYAPDNNQVMKDKIAYVEVFEPYNWIVGTGDYLYRFEDDLKPRIYNYIRNIRFGHTGYFALASNDGTLLASGVTPELEGVNFTDDPNPRIRESAQTVVDTARNGGGYRFYDWFRPGDTTPSKKLSLIEPLQDRGWILIAGIFQDELSELLLAQEQSRDREIRTVVIKQVIAFTIIGLLALLLTLTYSRWLQSRFKRYENDIHKQQTMLRNTADSLKLSSLIFESAYEGIIVSDADNNILQVNSAVTRITGYQQDELIGKNPTVLASDRQDAGFYRRMWQSLDSEGVWRGEIWNQRKNGEVYPEWLSISVNKDSSGRVQNYIAIFYDITQRKELEQQLRSMAETDPLTGLANRRALMDSLNRDLAFKERYQSPGIALFFVDLDHFKAINDNYGHDVGDTVLSEVANRLTCCLRESDLACRVGGDEFVVLSKFKEDGDSRQLHQLSRRLLSELLKPVRFADVEIAISCSIGVAVHHQGEDSYALMKSADQALYMAKHQGRGRVIFYGDNPSTIACPSPAEAETL</sequence>
<feature type="transmembrane region" description="Helical" evidence="7">
    <location>
        <begin position="12"/>
        <end position="35"/>
    </location>
</feature>
<dbReference type="PROSITE" id="PS50887">
    <property type="entry name" value="GGDEF"/>
    <property type="match status" value="1"/>
</dbReference>
<dbReference type="SUPFAM" id="SSF55073">
    <property type="entry name" value="Nucleotide cyclase"/>
    <property type="match status" value="1"/>
</dbReference>
<evidence type="ECO:0000256" key="5">
    <source>
        <dbReference type="ARBA" id="ARBA00022989"/>
    </source>
</evidence>
<keyword evidence="12" id="KW-1185">Reference proteome</keyword>
<evidence type="ECO:0000256" key="4">
    <source>
        <dbReference type="ARBA" id="ARBA00022692"/>
    </source>
</evidence>
<keyword evidence="6 7" id="KW-0472">Membrane</keyword>
<evidence type="ECO:0000259" key="8">
    <source>
        <dbReference type="PROSITE" id="PS50112"/>
    </source>
</evidence>
<name>A0A1H9DMA4_9GAMM</name>
<dbReference type="Pfam" id="PF08269">
    <property type="entry name" value="dCache_2"/>
    <property type="match status" value="1"/>
</dbReference>
<dbReference type="InterPro" id="IPR000700">
    <property type="entry name" value="PAS-assoc_C"/>
</dbReference>
<keyword evidence="4 7" id="KW-0812">Transmembrane</keyword>
<dbReference type="NCBIfam" id="TIGR00254">
    <property type="entry name" value="GGDEF"/>
    <property type="match status" value="1"/>
</dbReference>
<comment type="cofactor">
    <cofactor evidence="1">
        <name>Mg(2+)</name>
        <dbReference type="ChEBI" id="CHEBI:18420"/>
    </cofactor>
</comment>
<evidence type="ECO:0000256" key="3">
    <source>
        <dbReference type="ARBA" id="ARBA00022475"/>
    </source>
</evidence>
<dbReference type="InterPro" id="IPR043128">
    <property type="entry name" value="Rev_trsase/Diguanyl_cyclase"/>
</dbReference>
<evidence type="ECO:0000313" key="11">
    <source>
        <dbReference type="EMBL" id="SEQ14632.1"/>
    </source>
</evidence>
<comment type="subcellular location">
    <subcellularLocation>
        <location evidence="2">Cell membrane</location>
        <topology evidence="2">Multi-pass membrane protein</topology>
    </subcellularLocation>
</comment>
<proteinExistence type="predicted"/>
<dbReference type="InterPro" id="IPR000160">
    <property type="entry name" value="GGDEF_dom"/>
</dbReference>
<dbReference type="PROSITE" id="PS51257">
    <property type="entry name" value="PROKAR_LIPOPROTEIN"/>
    <property type="match status" value="1"/>
</dbReference>
<dbReference type="Pfam" id="PF13426">
    <property type="entry name" value="PAS_9"/>
    <property type="match status" value="1"/>
</dbReference>
<dbReference type="SMART" id="SM00091">
    <property type="entry name" value="PAS"/>
    <property type="match status" value="1"/>
</dbReference>
<dbReference type="Gene3D" id="3.30.70.270">
    <property type="match status" value="1"/>
</dbReference>
<evidence type="ECO:0000256" key="2">
    <source>
        <dbReference type="ARBA" id="ARBA00004651"/>
    </source>
</evidence>
<feature type="domain" description="GGDEF" evidence="10">
    <location>
        <begin position="559"/>
        <end position="693"/>
    </location>
</feature>
<dbReference type="FunFam" id="3.30.70.270:FF:000001">
    <property type="entry name" value="Diguanylate cyclase domain protein"/>
    <property type="match status" value="1"/>
</dbReference>
<dbReference type="InterPro" id="IPR000014">
    <property type="entry name" value="PAS"/>
</dbReference>
<dbReference type="PROSITE" id="PS50112">
    <property type="entry name" value="PAS"/>
    <property type="match status" value="1"/>
</dbReference>
<dbReference type="InterPro" id="IPR052163">
    <property type="entry name" value="DGC-Regulatory_Protein"/>
</dbReference>
<dbReference type="Gene3D" id="3.30.450.20">
    <property type="entry name" value="PAS domain"/>
    <property type="match status" value="3"/>
</dbReference>
<dbReference type="AlphaFoldDB" id="A0A1H9DMA4"/>
<dbReference type="PROSITE" id="PS50113">
    <property type="entry name" value="PAC"/>
    <property type="match status" value="1"/>
</dbReference>
<dbReference type="EMBL" id="FOGB01000001">
    <property type="protein sequence ID" value="SEQ14632.1"/>
    <property type="molecule type" value="Genomic_DNA"/>
</dbReference>
<dbReference type="InterPro" id="IPR004010">
    <property type="entry name" value="Double_Cache_2"/>
</dbReference>
<evidence type="ECO:0000256" key="1">
    <source>
        <dbReference type="ARBA" id="ARBA00001946"/>
    </source>
</evidence>
<feature type="domain" description="PAC" evidence="9">
    <location>
        <begin position="474"/>
        <end position="526"/>
    </location>
</feature>
<dbReference type="Pfam" id="PF00990">
    <property type="entry name" value="GGDEF"/>
    <property type="match status" value="1"/>
</dbReference>
<dbReference type="SMART" id="SM01049">
    <property type="entry name" value="Cache_2"/>
    <property type="match status" value="2"/>
</dbReference>
<dbReference type="CDD" id="cd00130">
    <property type="entry name" value="PAS"/>
    <property type="match status" value="1"/>
</dbReference>
<dbReference type="InterPro" id="IPR033480">
    <property type="entry name" value="sCache_2"/>
</dbReference>
<organism evidence="11 12">
    <name type="scientific">Amphritea atlantica</name>
    <dbReference type="NCBI Taxonomy" id="355243"/>
    <lineage>
        <taxon>Bacteria</taxon>
        <taxon>Pseudomonadati</taxon>
        <taxon>Pseudomonadota</taxon>
        <taxon>Gammaproteobacteria</taxon>
        <taxon>Oceanospirillales</taxon>
        <taxon>Oceanospirillaceae</taxon>
        <taxon>Amphritea</taxon>
    </lineage>
</organism>
<dbReference type="Proteomes" id="UP000198749">
    <property type="component" value="Unassembled WGS sequence"/>
</dbReference>
<evidence type="ECO:0000259" key="10">
    <source>
        <dbReference type="PROSITE" id="PS50887"/>
    </source>
</evidence>
<gene>
    <name evidence="11" type="ORF">SAMN03080615_00629</name>
</gene>
<dbReference type="GO" id="GO:0005886">
    <property type="term" value="C:plasma membrane"/>
    <property type="evidence" value="ECO:0007669"/>
    <property type="project" value="UniProtKB-SubCell"/>
</dbReference>
<dbReference type="PANTHER" id="PTHR46663">
    <property type="entry name" value="DIGUANYLATE CYCLASE DGCT-RELATED"/>
    <property type="match status" value="1"/>
</dbReference>
<evidence type="ECO:0000256" key="7">
    <source>
        <dbReference type="SAM" id="Phobius"/>
    </source>
</evidence>
<dbReference type="InterPro" id="IPR029787">
    <property type="entry name" value="Nucleotide_cyclase"/>
</dbReference>
<evidence type="ECO:0000313" key="12">
    <source>
        <dbReference type="Proteomes" id="UP000198749"/>
    </source>
</evidence>
<feature type="domain" description="PAS" evidence="8">
    <location>
        <begin position="401"/>
        <end position="447"/>
    </location>
</feature>
<dbReference type="GO" id="GO:0003824">
    <property type="term" value="F:catalytic activity"/>
    <property type="evidence" value="ECO:0007669"/>
    <property type="project" value="UniProtKB-ARBA"/>
</dbReference>
<feature type="transmembrane region" description="Helical" evidence="7">
    <location>
        <begin position="352"/>
        <end position="373"/>
    </location>
</feature>
<dbReference type="PANTHER" id="PTHR46663:SF3">
    <property type="entry name" value="SLL0267 PROTEIN"/>
    <property type="match status" value="1"/>
</dbReference>
<dbReference type="RefSeq" id="WP_091353774.1">
    <property type="nucleotide sequence ID" value="NZ_AP025284.1"/>
</dbReference>